<keyword evidence="1" id="KW-0472">Membrane</keyword>
<feature type="transmembrane region" description="Helical" evidence="1">
    <location>
        <begin position="12"/>
        <end position="39"/>
    </location>
</feature>
<gene>
    <name evidence="2" type="ORF">EVG20_g8923</name>
</gene>
<protein>
    <submittedName>
        <fullName evidence="2">Uncharacterized protein</fullName>
    </submittedName>
</protein>
<feature type="transmembrane region" description="Helical" evidence="1">
    <location>
        <begin position="546"/>
        <end position="573"/>
    </location>
</feature>
<keyword evidence="1" id="KW-0812">Transmembrane</keyword>
<sequence>MTEVCSPQAFHILVGGLMIETGIYGLYAALVAVSTYLLADAQSNKMLYMATTIAMFILCSGTLLMDLTRTFLGRESLFYTAACVDGICPPCRWVTATPEGLFGEAVVAGYLTILSAVMLIMNQVIADGVLIFRCYILWDARRWVVIPPLVGLLGNIACMLGSLCYEIRLFNIIRDSDPLVIASHQSPPVLLLEKLVEKLDIAHVVLSLTTNVLASAIIVTPIWRKAKQSDGIAYKKYFSAVTICLETGSLLSFALIALLIMALTVPRFVIVPTVLAQQFVGIAPTLIIVRVGLGRSVDTQPTCENGANQPPLCTLIQRKATAAFAEYSDDVEQNPGRFRCVPCSGEVVMDDGLLTPSEFRPNDRKPCFRNGRLQSNAVDQSNLSRMAILQPFRVSVFVTLWYLPLSSPYPLSSRLEEIHSLGAENDRSVQPASVLYASGRPYDRNWRLWSAPHPESSYQYSRHVEGLYIALVAGSTYLLTDAQSNRMLYLGTTMAMFILCSGVLMLDLTRVLLTRESLFYTAACVEDICPPCKWVVATPRGLVDEAIISCYLTILTAVMLMMNQVIADGVLIFRCYILWGARKWVVIPPLVGLLGNIACMLGSLYYEIRLFSFLRDSDPLVITSHDSPIMFELGSLVESLDVAHVVLSLATNILASAIIITPIWRKAKQSHGITYRKYLSAVTICLETGSLLSVVLIMLLIMALTVPRFVIPTEHSLLIQQIVPTVLSQQFIGIAPTLIIVRVGLGRSVDAQPTCENEALHPPLCTLIQSKAAVAFRAPEYSDDAVLQSPE</sequence>
<keyword evidence="3" id="KW-1185">Reference proteome</keyword>
<name>A0A4Y9Y240_9AGAM</name>
<feature type="transmembrane region" description="Helical" evidence="1">
    <location>
        <begin position="201"/>
        <end position="223"/>
    </location>
</feature>
<dbReference type="Proteomes" id="UP000298327">
    <property type="component" value="Unassembled WGS sequence"/>
</dbReference>
<dbReference type="OrthoDB" id="3226582at2759"/>
<comment type="caution">
    <text evidence="2">The sequence shown here is derived from an EMBL/GenBank/DDBJ whole genome shotgun (WGS) entry which is preliminary data.</text>
</comment>
<keyword evidence="1" id="KW-1133">Transmembrane helix</keyword>
<feature type="transmembrane region" description="Helical" evidence="1">
    <location>
        <begin position="144"/>
        <end position="163"/>
    </location>
</feature>
<organism evidence="2 3">
    <name type="scientific">Dentipellis fragilis</name>
    <dbReference type="NCBI Taxonomy" id="205917"/>
    <lineage>
        <taxon>Eukaryota</taxon>
        <taxon>Fungi</taxon>
        <taxon>Dikarya</taxon>
        <taxon>Basidiomycota</taxon>
        <taxon>Agaricomycotina</taxon>
        <taxon>Agaricomycetes</taxon>
        <taxon>Russulales</taxon>
        <taxon>Hericiaceae</taxon>
        <taxon>Dentipellis</taxon>
    </lineage>
</organism>
<dbReference type="AlphaFoldDB" id="A0A4Y9Y240"/>
<feature type="transmembrane region" description="Helical" evidence="1">
    <location>
        <begin position="46"/>
        <end position="65"/>
    </location>
</feature>
<feature type="transmembrane region" description="Helical" evidence="1">
    <location>
        <begin position="585"/>
        <end position="606"/>
    </location>
</feature>
<dbReference type="EMBL" id="SEOQ01000828">
    <property type="protein sequence ID" value="TFY56435.1"/>
    <property type="molecule type" value="Genomic_DNA"/>
</dbReference>
<proteinExistence type="predicted"/>
<feature type="transmembrane region" description="Helical" evidence="1">
    <location>
        <begin position="243"/>
        <end position="263"/>
    </location>
</feature>
<feature type="transmembrane region" description="Helical" evidence="1">
    <location>
        <begin position="718"/>
        <end position="741"/>
    </location>
</feature>
<evidence type="ECO:0000313" key="2">
    <source>
        <dbReference type="EMBL" id="TFY56435.1"/>
    </source>
</evidence>
<feature type="transmembrane region" description="Helical" evidence="1">
    <location>
        <begin position="107"/>
        <end position="132"/>
    </location>
</feature>
<feature type="transmembrane region" description="Helical" evidence="1">
    <location>
        <begin position="684"/>
        <end position="706"/>
    </location>
</feature>
<accession>A0A4Y9Y240</accession>
<reference evidence="2 3" key="1">
    <citation type="submission" date="2019-02" db="EMBL/GenBank/DDBJ databases">
        <title>Genome sequencing of the rare red list fungi Dentipellis fragilis.</title>
        <authorList>
            <person name="Buettner E."/>
            <person name="Kellner H."/>
        </authorList>
    </citation>
    <scope>NUCLEOTIDE SEQUENCE [LARGE SCALE GENOMIC DNA]</scope>
    <source>
        <strain evidence="2 3">DSM 105465</strain>
    </source>
</reference>
<feature type="transmembrane region" description="Helical" evidence="1">
    <location>
        <begin position="487"/>
        <end position="506"/>
    </location>
</feature>
<evidence type="ECO:0000313" key="3">
    <source>
        <dbReference type="Proteomes" id="UP000298327"/>
    </source>
</evidence>
<feature type="transmembrane region" description="Helical" evidence="1">
    <location>
        <begin position="642"/>
        <end position="664"/>
    </location>
</feature>
<evidence type="ECO:0000256" key="1">
    <source>
        <dbReference type="SAM" id="Phobius"/>
    </source>
</evidence>